<feature type="transmembrane region" description="Helical" evidence="2">
    <location>
        <begin position="7"/>
        <end position="25"/>
    </location>
</feature>
<accession>A0A6S6S161</accession>
<keyword evidence="2" id="KW-0812">Transmembrane</keyword>
<reference evidence="3" key="1">
    <citation type="submission" date="2020-01" db="EMBL/GenBank/DDBJ databases">
        <authorList>
            <person name="Meier V. D."/>
            <person name="Meier V D."/>
        </authorList>
    </citation>
    <scope>NUCLEOTIDE SEQUENCE</scope>
    <source>
        <strain evidence="3">HLG_WM_MAG_06</strain>
    </source>
</reference>
<dbReference type="EMBL" id="CACVAP010000026">
    <property type="protein sequence ID" value="CAA6799854.1"/>
    <property type="molecule type" value="Genomic_DNA"/>
</dbReference>
<keyword evidence="1" id="KW-0175">Coiled coil</keyword>
<keyword evidence="2" id="KW-1133">Transmembrane helix</keyword>
<evidence type="ECO:0000313" key="3">
    <source>
        <dbReference type="EMBL" id="CAA6799854.1"/>
    </source>
</evidence>
<protein>
    <submittedName>
        <fullName evidence="3">Uncharacterized protein</fullName>
    </submittedName>
</protein>
<organism evidence="3">
    <name type="scientific">uncultured Sulfurovum sp</name>
    <dbReference type="NCBI Taxonomy" id="269237"/>
    <lineage>
        <taxon>Bacteria</taxon>
        <taxon>Pseudomonadati</taxon>
        <taxon>Campylobacterota</taxon>
        <taxon>Epsilonproteobacteria</taxon>
        <taxon>Campylobacterales</taxon>
        <taxon>Sulfurovaceae</taxon>
        <taxon>Sulfurovum</taxon>
        <taxon>environmental samples</taxon>
    </lineage>
</organism>
<sequence>MDKLNKLFRNIILGLITGSITLLMAKSTYTFTCLCSSELSNAFGDIDEHIIDDNLVPIKDNLKENNKKVKENIDALKKNNLLLEKKLKIYIKQSMQLQELLKETKIERNTLLNSREINLDI</sequence>
<proteinExistence type="predicted"/>
<name>A0A6S6S161_9BACT</name>
<feature type="coiled-coil region" evidence="1">
    <location>
        <begin position="59"/>
        <end position="93"/>
    </location>
</feature>
<dbReference type="AlphaFoldDB" id="A0A6S6S161"/>
<gene>
    <name evidence="3" type="ORF">HELGO_WM11985</name>
</gene>
<evidence type="ECO:0000256" key="2">
    <source>
        <dbReference type="SAM" id="Phobius"/>
    </source>
</evidence>
<evidence type="ECO:0000256" key="1">
    <source>
        <dbReference type="SAM" id="Coils"/>
    </source>
</evidence>
<keyword evidence="2" id="KW-0472">Membrane</keyword>